<name>A0A4S4M528_9AGAM</name>
<keyword evidence="2" id="KW-1185">Reference proteome</keyword>
<proteinExistence type="predicted"/>
<evidence type="ECO:0000313" key="2">
    <source>
        <dbReference type="Proteomes" id="UP000310158"/>
    </source>
</evidence>
<dbReference type="Proteomes" id="UP000310158">
    <property type="component" value="Unassembled WGS sequence"/>
</dbReference>
<organism evidence="1 2">
    <name type="scientific">Bondarzewia mesenterica</name>
    <dbReference type="NCBI Taxonomy" id="1095465"/>
    <lineage>
        <taxon>Eukaryota</taxon>
        <taxon>Fungi</taxon>
        <taxon>Dikarya</taxon>
        <taxon>Basidiomycota</taxon>
        <taxon>Agaricomycotina</taxon>
        <taxon>Agaricomycetes</taxon>
        <taxon>Russulales</taxon>
        <taxon>Bondarzewiaceae</taxon>
        <taxon>Bondarzewia</taxon>
    </lineage>
</organism>
<reference evidence="1 2" key="1">
    <citation type="submission" date="2019-02" db="EMBL/GenBank/DDBJ databases">
        <title>Genome sequencing of the rare red list fungi Bondarzewia mesenterica.</title>
        <authorList>
            <person name="Buettner E."/>
            <person name="Kellner H."/>
        </authorList>
    </citation>
    <scope>NUCLEOTIDE SEQUENCE [LARGE SCALE GENOMIC DNA]</scope>
    <source>
        <strain evidence="1 2">DSM 108281</strain>
    </source>
</reference>
<protein>
    <submittedName>
        <fullName evidence="1">Uncharacterized protein</fullName>
    </submittedName>
</protein>
<dbReference type="AlphaFoldDB" id="A0A4S4M528"/>
<evidence type="ECO:0000313" key="1">
    <source>
        <dbReference type="EMBL" id="THH20272.1"/>
    </source>
</evidence>
<gene>
    <name evidence="1" type="ORF">EW146_g1050</name>
</gene>
<sequence>MLSILPLQLRKVLLKRLEQPFPRRFRPLRVPTRHDQRQALARVPYSYILLVHHTRELRVRVRRVGQRQLCEEPPAYTKADAARIWNGHVSKFELGLAGQMIANLLAPVTMIMGWPDIVFDLNFSERAVV</sequence>
<accession>A0A4S4M528</accession>
<comment type="caution">
    <text evidence="1">The sequence shown here is derived from an EMBL/GenBank/DDBJ whole genome shotgun (WGS) entry which is preliminary data.</text>
</comment>
<dbReference type="EMBL" id="SGPL01000025">
    <property type="protein sequence ID" value="THH20272.1"/>
    <property type="molecule type" value="Genomic_DNA"/>
</dbReference>